<protein>
    <submittedName>
        <fullName evidence="1">Uncharacterized protein</fullName>
    </submittedName>
</protein>
<proteinExistence type="predicted"/>
<dbReference type="AlphaFoldDB" id="A0A1F7U9Z6"/>
<dbReference type="EMBL" id="MGEA01000017">
    <property type="protein sequence ID" value="OGL74537.1"/>
    <property type="molecule type" value="Genomic_DNA"/>
</dbReference>
<evidence type="ECO:0000313" key="1">
    <source>
        <dbReference type="EMBL" id="OGL74537.1"/>
    </source>
</evidence>
<dbReference type="Proteomes" id="UP000177088">
    <property type="component" value="Unassembled WGS sequence"/>
</dbReference>
<gene>
    <name evidence="1" type="ORF">A3C96_01965</name>
</gene>
<comment type="caution">
    <text evidence="1">The sequence shown here is derived from an EMBL/GenBank/DDBJ whole genome shotgun (WGS) entry which is preliminary data.</text>
</comment>
<name>A0A1F7U9Z6_9BACT</name>
<organism evidence="1 2">
    <name type="scientific">Candidatus Uhrbacteria bacterium RIFCSPHIGHO2_02_FULL_60_10</name>
    <dbReference type="NCBI Taxonomy" id="1802392"/>
    <lineage>
        <taxon>Bacteria</taxon>
        <taxon>Candidatus Uhriibacteriota</taxon>
    </lineage>
</organism>
<reference evidence="1 2" key="1">
    <citation type="journal article" date="2016" name="Nat. Commun.">
        <title>Thousands of microbial genomes shed light on interconnected biogeochemical processes in an aquifer system.</title>
        <authorList>
            <person name="Anantharaman K."/>
            <person name="Brown C.T."/>
            <person name="Hug L.A."/>
            <person name="Sharon I."/>
            <person name="Castelle C.J."/>
            <person name="Probst A.J."/>
            <person name="Thomas B.C."/>
            <person name="Singh A."/>
            <person name="Wilkins M.J."/>
            <person name="Karaoz U."/>
            <person name="Brodie E.L."/>
            <person name="Williams K.H."/>
            <person name="Hubbard S.S."/>
            <person name="Banfield J.F."/>
        </authorList>
    </citation>
    <scope>NUCLEOTIDE SEQUENCE [LARGE SCALE GENOMIC DNA]</scope>
</reference>
<evidence type="ECO:0000313" key="2">
    <source>
        <dbReference type="Proteomes" id="UP000177088"/>
    </source>
</evidence>
<accession>A0A1F7U9Z6</accession>
<sequence length="98" mass="10641">MASLMCLDREALTSFGPTALEDLAAGAPAHASQETMDAGATLLLRLISSFRHNLRRKGTETSNSYRPRWATDVDHQTNSGFDYATSGIIWQGLDPATN</sequence>